<accession>A0AA86PWY5</accession>
<evidence type="ECO:0000313" key="1">
    <source>
        <dbReference type="EMBL" id="CAI9945682.1"/>
    </source>
</evidence>
<sequence length="113" mass="13696">MLLLVHTFFIQYQVKTIHWIVTLNSLRQPRLVRHLNIVDLGSYLCNYLWDGWYKSWEQRISGNAQCFQVQSGEQCHNSFKRSEEHKMKRLVFCELYKDFTEVDWAQIMFTDES</sequence>
<dbReference type="EMBL" id="CATOUU010000748">
    <property type="protein sequence ID" value="CAI9945682.1"/>
    <property type="molecule type" value="Genomic_DNA"/>
</dbReference>
<reference evidence="2 3" key="2">
    <citation type="submission" date="2024-07" db="EMBL/GenBank/DDBJ databases">
        <authorList>
            <person name="Akdeniz Z."/>
        </authorList>
    </citation>
    <scope>NUCLEOTIDE SEQUENCE [LARGE SCALE GENOMIC DNA]</scope>
</reference>
<dbReference type="Proteomes" id="UP001642409">
    <property type="component" value="Unassembled WGS sequence"/>
</dbReference>
<evidence type="ECO:0000313" key="2">
    <source>
        <dbReference type="EMBL" id="CAL6094586.1"/>
    </source>
</evidence>
<proteinExistence type="predicted"/>
<protein>
    <submittedName>
        <fullName evidence="2">Hypothetical_protein</fullName>
    </submittedName>
</protein>
<comment type="caution">
    <text evidence="1">The sequence shown here is derived from an EMBL/GenBank/DDBJ whole genome shotgun (WGS) entry which is preliminary data.</text>
</comment>
<dbReference type="AlphaFoldDB" id="A0AA86PWY5"/>
<dbReference type="EMBL" id="CAXDID020000468">
    <property type="protein sequence ID" value="CAL6094586.1"/>
    <property type="molecule type" value="Genomic_DNA"/>
</dbReference>
<gene>
    <name evidence="1" type="ORF">HINF_LOCUS33327</name>
    <name evidence="2" type="ORF">HINF_LOCUS67539</name>
</gene>
<name>A0AA86PWY5_9EUKA</name>
<organism evidence="1">
    <name type="scientific">Hexamita inflata</name>
    <dbReference type="NCBI Taxonomy" id="28002"/>
    <lineage>
        <taxon>Eukaryota</taxon>
        <taxon>Metamonada</taxon>
        <taxon>Diplomonadida</taxon>
        <taxon>Hexamitidae</taxon>
        <taxon>Hexamitinae</taxon>
        <taxon>Hexamita</taxon>
    </lineage>
</organism>
<reference evidence="1" key="1">
    <citation type="submission" date="2023-06" db="EMBL/GenBank/DDBJ databases">
        <authorList>
            <person name="Kurt Z."/>
        </authorList>
    </citation>
    <scope>NUCLEOTIDE SEQUENCE</scope>
</reference>
<keyword evidence="3" id="KW-1185">Reference proteome</keyword>
<evidence type="ECO:0000313" key="3">
    <source>
        <dbReference type="Proteomes" id="UP001642409"/>
    </source>
</evidence>